<evidence type="ECO:0000313" key="1">
    <source>
        <dbReference type="EMBL" id="KAI3804967.1"/>
    </source>
</evidence>
<proteinExistence type="predicted"/>
<comment type="caution">
    <text evidence="1">The sequence shown here is derived from an EMBL/GenBank/DDBJ whole genome shotgun (WGS) entry which is preliminary data.</text>
</comment>
<reference evidence="2" key="1">
    <citation type="journal article" date="2022" name="Mol. Ecol. Resour.">
        <title>The genomes of chicory, endive, great burdock and yacon provide insights into Asteraceae palaeo-polyploidization history and plant inulin production.</title>
        <authorList>
            <person name="Fan W."/>
            <person name="Wang S."/>
            <person name="Wang H."/>
            <person name="Wang A."/>
            <person name="Jiang F."/>
            <person name="Liu H."/>
            <person name="Zhao H."/>
            <person name="Xu D."/>
            <person name="Zhang Y."/>
        </authorList>
    </citation>
    <scope>NUCLEOTIDE SEQUENCE [LARGE SCALE GENOMIC DNA]</scope>
    <source>
        <strain evidence="2">cv. Yunnan</strain>
    </source>
</reference>
<name>A0ACB9IA70_9ASTR</name>
<dbReference type="EMBL" id="CM042026">
    <property type="protein sequence ID" value="KAI3804967.1"/>
    <property type="molecule type" value="Genomic_DNA"/>
</dbReference>
<accession>A0ACB9IA70</accession>
<evidence type="ECO:0000313" key="2">
    <source>
        <dbReference type="Proteomes" id="UP001056120"/>
    </source>
</evidence>
<sequence length="335" mass="38040">MEEITGKKKRKRMETLEEADLKSFPANSNISAGGRCYFLRLEGDLRFEDVVGPASLDNLTRREFVIRLSDIDILLAHQDEKIKSIQKASRATIALISYPEGRPHSQARLELWGTDDQVKNAELLIVKEITKMYLKSRVPTILMQAPFGSTEVYVHFTQVMESHHVYDMEARSGAWIGIELLEVPRLMKRITIFGNRAQIYQALIMVHKAALEPYMPVEIDDQKSAKWEEQHNEVYVPSGQVSDSLLGASFDKVKEMEAHSGAQIEVDPLDDLGEGHLRMIRLKISGSSAQIYQVLSMVHKAVLEPYIPEDQDSSMLEDENKQHHSEHVLFGLAQT</sequence>
<dbReference type="Proteomes" id="UP001056120">
    <property type="component" value="Linkage Group LG09"/>
</dbReference>
<organism evidence="1 2">
    <name type="scientific">Smallanthus sonchifolius</name>
    <dbReference type="NCBI Taxonomy" id="185202"/>
    <lineage>
        <taxon>Eukaryota</taxon>
        <taxon>Viridiplantae</taxon>
        <taxon>Streptophyta</taxon>
        <taxon>Embryophyta</taxon>
        <taxon>Tracheophyta</taxon>
        <taxon>Spermatophyta</taxon>
        <taxon>Magnoliopsida</taxon>
        <taxon>eudicotyledons</taxon>
        <taxon>Gunneridae</taxon>
        <taxon>Pentapetalae</taxon>
        <taxon>asterids</taxon>
        <taxon>campanulids</taxon>
        <taxon>Asterales</taxon>
        <taxon>Asteraceae</taxon>
        <taxon>Asteroideae</taxon>
        <taxon>Heliantheae alliance</taxon>
        <taxon>Millerieae</taxon>
        <taxon>Smallanthus</taxon>
    </lineage>
</organism>
<reference evidence="1 2" key="2">
    <citation type="journal article" date="2022" name="Mol. Ecol. Resour.">
        <title>The genomes of chicory, endive, great burdock and yacon provide insights into Asteraceae paleo-polyploidization history and plant inulin production.</title>
        <authorList>
            <person name="Fan W."/>
            <person name="Wang S."/>
            <person name="Wang H."/>
            <person name="Wang A."/>
            <person name="Jiang F."/>
            <person name="Liu H."/>
            <person name="Zhao H."/>
            <person name="Xu D."/>
            <person name="Zhang Y."/>
        </authorList>
    </citation>
    <scope>NUCLEOTIDE SEQUENCE [LARGE SCALE GENOMIC DNA]</scope>
    <source>
        <strain evidence="2">cv. Yunnan</strain>
        <tissue evidence="1">Leaves</tissue>
    </source>
</reference>
<gene>
    <name evidence="1" type="ORF">L1987_26891</name>
</gene>
<keyword evidence="2" id="KW-1185">Reference proteome</keyword>
<protein>
    <submittedName>
        <fullName evidence="1">Uncharacterized protein</fullName>
    </submittedName>
</protein>